<dbReference type="GO" id="GO:0032580">
    <property type="term" value="C:Golgi cisterna membrane"/>
    <property type="evidence" value="ECO:0007669"/>
    <property type="project" value="UniProtKB-SubCell"/>
</dbReference>
<dbReference type="EC" id="2.4.1.-" evidence="12"/>
<keyword evidence="16" id="KW-1185">Reference proteome</keyword>
<feature type="domain" description="Fucosyltransferase N-terminal" evidence="14">
    <location>
        <begin position="61"/>
        <end position="166"/>
    </location>
</feature>
<keyword evidence="11" id="KW-0325">Glycoprotein</keyword>
<evidence type="ECO:0000256" key="8">
    <source>
        <dbReference type="ARBA" id="ARBA00022989"/>
    </source>
</evidence>
<feature type="transmembrane region" description="Helical" evidence="12">
    <location>
        <begin position="21"/>
        <end position="37"/>
    </location>
</feature>
<name>A0AAE9E8S3_CAEBR</name>
<dbReference type="Proteomes" id="UP000829354">
    <property type="component" value="Chromosome II"/>
</dbReference>
<dbReference type="InterPro" id="IPR031481">
    <property type="entry name" value="Glyco_tran_10_N"/>
</dbReference>
<evidence type="ECO:0000256" key="4">
    <source>
        <dbReference type="ARBA" id="ARBA00022676"/>
    </source>
</evidence>
<dbReference type="InterPro" id="IPR001503">
    <property type="entry name" value="Glyco_trans_10"/>
</dbReference>
<dbReference type="PANTHER" id="PTHR48438">
    <property type="entry name" value="ALPHA-(1,3)-FUCOSYLTRANSFERASE C-RELATED"/>
    <property type="match status" value="1"/>
</dbReference>
<evidence type="ECO:0000259" key="13">
    <source>
        <dbReference type="Pfam" id="PF00852"/>
    </source>
</evidence>
<comment type="pathway">
    <text evidence="2">Protein modification; protein glycosylation.</text>
</comment>
<reference evidence="15 16" key="1">
    <citation type="submission" date="2022-04" db="EMBL/GenBank/DDBJ databases">
        <title>Chromosome-level reference genomes for two strains of Caenorhabditis briggsae: an improved platform for comparative genomics.</title>
        <authorList>
            <person name="Stevens L."/>
            <person name="Andersen E."/>
        </authorList>
    </citation>
    <scope>NUCLEOTIDE SEQUENCE [LARGE SCALE GENOMIC DNA]</scope>
    <source>
        <strain evidence="15">VX34</strain>
        <tissue evidence="15">Whole-organism</tissue>
    </source>
</reference>
<keyword evidence="7" id="KW-0735">Signal-anchor</keyword>
<evidence type="ECO:0000256" key="2">
    <source>
        <dbReference type="ARBA" id="ARBA00004922"/>
    </source>
</evidence>
<evidence type="ECO:0000256" key="3">
    <source>
        <dbReference type="ARBA" id="ARBA00008919"/>
    </source>
</evidence>
<keyword evidence="5 12" id="KW-0808">Transferase</keyword>
<sequence>MMSRKTGDAICTWKYLGQFKKLGVCAVVVLFLWYSMVPTPSMVPIWDLQDEKEEDLSGKIVIFAATNFFSAPFTNSNFQECNLNLRNACSISSHRAHFSQANAVLFHSRNINSKEISSFPFPRRQEIPYVMVAYESPYNAKLETYKDFFNWTMSYRIDSDVFAPYGGLLRNSELVKVNYAKIWRSKTKGTLWLVSNNNVNNKRKKIVEKLIENGMKVDLYGKVYNREPDNCPRDGAQEGCDERFQSPYKFVIAFENSNCKDYVTEKFWRKAEQYKMVPIVMSRKIYKDLGIPDNMYIAVDDFKTLKEFVEFIENLTSNEKEYMKYHKWREEFRIAEANQEIFGFCDLCQKLMDFQNRTIPKKSYSSLIAWHNEENCDNSFVDRYL</sequence>
<keyword evidence="10 12" id="KW-0472">Membrane</keyword>
<evidence type="ECO:0000256" key="5">
    <source>
        <dbReference type="ARBA" id="ARBA00022679"/>
    </source>
</evidence>
<proteinExistence type="inferred from homology"/>
<dbReference type="InterPro" id="IPR038577">
    <property type="entry name" value="GT10-like_C_sf"/>
</dbReference>
<feature type="domain" description="Fucosyltransferase C-terminal" evidence="13">
    <location>
        <begin position="183"/>
        <end position="370"/>
    </location>
</feature>
<evidence type="ECO:0000256" key="6">
    <source>
        <dbReference type="ARBA" id="ARBA00022692"/>
    </source>
</evidence>
<evidence type="ECO:0000256" key="7">
    <source>
        <dbReference type="ARBA" id="ARBA00022968"/>
    </source>
</evidence>
<dbReference type="GO" id="GO:0008417">
    <property type="term" value="F:fucosyltransferase activity"/>
    <property type="evidence" value="ECO:0007669"/>
    <property type="project" value="InterPro"/>
</dbReference>
<keyword evidence="9 12" id="KW-0333">Golgi apparatus</keyword>
<evidence type="ECO:0000256" key="1">
    <source>
        <dbReference type="ARBA" id="ARBA00004447"/>
    </source>
</evidence>
<comment type="similarity">
    <text evidence="3 12">Belongs to the glycosyltransferase 10 family.</text>
</comment>
<gene>
    <name evidence="15" type="ORF">L5515_013295</name>
</gene>
<protein>
    <recommendedName>
        <fullName evidence="12">Fucosyltransferase</fullName>
        <ecNumber evidence="12">2.4.1.-</ecNumber>
    </recommendedName>
</protein>
<dbReference type="InterPro" id="IPR055270">
    <property type="entry name" value="Glyco_tran_10_C"/>
</dbReference>
<evidence type="ECO:0000313" key="16">
    <source>
        <dbReference type="Proteomes" id="UP000829354"/>
    </source>
</evidence>
<dbReference type="Pfam" id="PF00852">
    <property type="entry name" value="Glyco_transf_10"/>
    <property type="match status" value="1"/>
</dbReference>
<dbReference type="SUPFAM" id="SSF53756">
    <property type="entry name" value="UDP-Glycosyltransferase/glycogen phosphorylase"/>
    <property type="match status" value="1"/>
</dbReference>
<dbReference type="AlphaFoldDB" id="A0AAE9E8S3"/>
<comment type="subcellular location">
    <subcellularLocation>
        <location evidence="1 12">Golgi apparatus</location>
        <location evidence="1 12">Golgi stack membrane</location>
        <topology evidence="1 12">Single-pass type II membrane protein</topology>
    </subcellularLocation>
</comment>
<evidence type="ECO:0000256" key="9">
    <source>
        <dbReference type="ARBA" id="ARBA00023034"/>
    </source>
</evidence>
<keyword evidence="4 12" id="KW-0328">Glycosyltransferase</keyword>
<dbReference type="EMBL" id="CP092621">
    <property type="protein sequence ID" value="UMM16169.1"/>
    <property type="molecule type" value="Genomic_DNA"/>
</dbReference>
<evidence type="ECO:0000313" key="15">
    <source>
        <dbReference type="EMBL" id="UMM16169.1"/>
    </source>
</evidence>
<accession>A0AAE9E8S3</accession>
<keyword evidence="8 12" id="KW-1133">Transmembrane helix</keyword>
<dbReference type="PANTHER" id="PTHR48438:SF1">
    <property type="entry name" value="ALPHA-(1,3)-FUCOSYLTRANSFERASE C-RELATED"/>
    <property type="match status" value="1"/>
</dbReference>
<dbReference type="Gene3D" id="3.40.50.11660">
    <property type="entry name" value="Glycosyl transferase family 10, C-terminal domain"/>
    <property type="match status" value="1"/>
</dbReference>
<evidence type="ECO:0000259" key="14">
    <source>
        <dbReference type="Pfam" id="PF17039"/>
    </source>
</evidence>
<keyword evidence="6 12" id="KW-0812">Transmembrane</keyword>
<evidence type="ECO:0000256" key="10">
    <source>
        <dbReference type="ARBA" id="ARBA00023136"/>
    </source>
</evidence>
<evidence type="ECO:0000256" key="12">
    <source>
        <dbReference type="RuleBase" id="RU003832"/>
    </source>
</evidence>
<organism evidence="15 16">
    <name type="scientific">Caenorhabditis briggsae</name>
    <dbReference type="NCBI Taxonomy" id="6238"/>
    <lineage>
        <taxon>Eukaryota</taxon>
        <taxon>Metazoa</taxon>
        <taxon>Ecdysozoa</taxon>
        <taxon>Nematoda</taxon>
        <taxon>Chromadorea</taxon>
        <taxon>Rhabditida</taxon>
        <taxon>Rhabditina</taxon>
        <taxon>Rhabditomorpha</taxon>
        <taxon>Rhabditoidea</taxon>
        <taxon>Rhabditidae</taxon>
        <taxon>Peloderinae</taxon>
        <taxon>Caenorhabditis</taxon>
    </lineage>
</organism>
<dbReference type="FunFam" id="3.40.50.11660:FF:000002">
    <property type="entry name" value="Alpha-(1,3)-fucosyltransferase"/>
    <property type="match status" value="1"/>
</dbReference>
<evidence type="ECO:0000256" key="11">
    <source>
        <dbReference type="ARBA" id="ARBA00023180"/>
    </source>
</evidence>
<dbReference type="Pfam" id="PF17039">
    <property type="entry name" value="Glyco_tran_10_N"/>
    <property type="match status" value="1"/>
</dbReference>